<protein>
    <submittedName>
        <fullName evidence="1">Uncharacterized protein</fullName>
    </submittedName>
</protein>
<reference evidence="2" key="1">
    <citation type="journal article" date="2011" name="PLoS Genet.">
        <title>Genomic analysis of the necrotrophic fungal pathogens Sclerotinia sclerotiorum and Botrytis cinerea.</title>
        <authorList>
            <person name="Amselem J."/>
            <person name="Cuomo C.A."/>
            <person name="van Kan J.A."/>
            <person name="Viaud M."/>
            <person name="Benito E.P."/>
            <person name="Couloux A."/>
            <person name="Coutinho P.M."/>
            <person name="de Vries R.P."/>
            <person name="Dyer P.S."/>
            <person name="Fillinger S."/>
            <person name="Fournier E."/>
            <person name="Gout L."/>
            <person name="Hahn M."/>
            <person name="Kohn L."/>
            <person name="Lapalu N."/>
            <person name="Plummer K.M."/>
            <person name="Pradier J.M."/>
            <person name="Quevillon E."/>
            <person name="Sharon A."/>
            <person name="Simon A."/>
            <person name="ten Have A."/>
            <person name="Tudzynski B."/>
            <person name="Tudzynski P."/>
            <person name="Wincker P."/>
            <person name="Andrew M."/>
            <person name="Anthouard V."/>
            <person name="Beever R.E."/>
            <person name="Beffa R."/>
            <person name="Benoit I."/>
            <person name="Bouzid O."/>
            <person name="Brault B."/>
            <person name="Chen Z."/>
            <person name="Choquer M."/>
            <person name="Collemare J."/>
            <person name="Cotton P."/>
            <person name="Danchin E.G."/>
            <person name="Da Silva C."/>
            <person name="Gautier A."/>
            <person name="Giraud C."/>
            <person name="Giraud T."/>
            <person name="Gonzalez C."/>
            <person name="Grossetete S."/>
            <person name="Guldener U."/>
            <person name="Henrissat B."/>
            <person name="Howlett B.J."/>
            <person name="Kodira C."/>
            <person name="Kretschmer M."/>
            <person name="Lappartient A."/>
            <person name="Leroch M."/>
            <person name="Levis C."/>
            <person name="Mauceli E."/>
            <person name="Neuveglise C."/>
            <person name="Oeser B."/>
            <person name="Pearson M."/>
            <person name="Poulain J."/>
            <person name="Poussereau N."/>
            <person name="Quesneville H."/>
            <person name="Rascle C."/>
            <person name="Schumacher J."/>
            <person name="Segurens B."/>
            <person name="Sexton A."/>
            <person name="Silva E."/>
            <person name="Sirven C."/>
            <person name="Soanes D.M."/>
            <person name="Talbot N.J."/>
            <person name="Templeton M."/>
            <person name="Yandava C."/>
            <person name="Yarden O."/>
            <person name="Zeng Q."/>
            <person name="Rollins J.A."/>
            <person name="Lebrun M.H."/>
            <person name="Dickman M."/>
        </authorList>
    </citation>
    <scope>NUCLEOTIDE SEQUENCE [LARGE SCALE GENOMIC DNA]</scope>
    <source>
        <strain evidence="2">T4</strain>
    </source>
</reference>
<dbReference type="Proteomes" id="UP000008177">
    <property type="component" value="Unplaced contigs"/>
</dbReference>
<accession>G2XT38</accession>
<organism evidence="1 2">
    <name type="scientific">Botryotinia fuckeliana (strain T4)</name>
    <name type="common">Noble rot fungus</name>
    <name type="synonym">Botrytis cinerea</name>
    <dbReference type="NCBI Taxonomy" id="999810"/>
    <lineage>
        <taxon>Eukaryota</taxon>
        <taxon>Fungi</taxon>
        <taxon>Dikarya</taxon>
        <taxon>Ascomycota</taxon>
        <taxon>Pezizomycotina</taxon>
        <taxon>Leotiomycetes</taxon>
        <taxon>Helotiales</taxon>
        <taxon>Sclerotiniaceae</taxon>
        <taxon>Botrytis</taxon>
    </lineage>
</organism>
<dbReference type="AlphaFoldDB" id="G2XT38"/>
<dbReference type="EMBL" id="FQ790265">
    <property type="protein sequence ID" value="CCD43752.1"/>
    <property type="molecule type" value="Genomic_DNA"/>
</dbReference>
<dbReference type="InParanoid" id="G2XT38"/>
<name>G2XT38_BOTF4</name>
<dbReference type="HOGENOM" id="CLU_2222834_0_0_1"/>
<gene>
    <name evidence="1" type="ORF">BofuT4_P010000.1</name>
</gene>
<dbReference type="OrthoDB" id="3513892at2759"/>
<evidence type="ECO:0000313" key="2">
    <source>
        <dbReference type="Proteomes" id="UP000008177"/>
    </source>
</evidence>
<sequence>MRLFRFDALAEIKYLHGLRNLTFVLTKSDVELNNGEEDEASNMRARTRDVWGARMIIEGQTMDREISQCQWREKSHSSLYEYTDMRRYTKQVLNWENNITLVMDSP</sequence>
<proteinExistence type="predicted"/>
<evidence type="ECO:0000313" key="1">
    <source>
        <dbReference type="EMBL" id="CCD43752.1"/>
    </source>
</evidence>